<dbReference type="InterPro" id="IPR024593">
    <property type="entry name" value="DUF3444"/>
</dbReference>
<dbReference type="RefSeq" id="XP_030937995.1">
    <property type="nucleotide sequence ID" value="XM_031082135.1"/>
</dbReference>
<name>A0A7N2MLU3_QUELO</name>
<evidence type="ECO:0000313" key="4">
    <source>
        <dbReference type="Proteomes" id="UP000594261"/>
    </source>
</evidence>
<dbReference type="EMBL" id="LRBV02000010">
    <property type="status" value="NOT_ANNOTATED_CDS"/>
    <property type="molecule type" value="Genomic_DNA"/>
</dbReference>
<dbReference type="GeneID" id="115963203"/>
<gene>
    <name evidence="3" type="primary">LOC115963203</name>
</gene>
<dbReference type="RefSeq" id="XP_030937993.1">
    <property type="nucleotide sequence ID" value="XM_031082133.1"/>
</dbReference>
<proteinExistence type="predicted"/>
<protein>
    <recommendedName>
        <fullName evidence="5">DNAJ heat shock N-terminal domain-containing protein</fullName>
    </recommendedName>
</protein>
<dbReference type="InterPro" id="IPR036869">
    <property type="entry name" value="J_dom_sf"/>
</dbReference>
<dbReference type="PANTHER" id="PTHR47374">
    <property type="entry name" value="ENDOSOME ANTIGEN-LIKE PROTEIN, PUTATIVE (DUF3444)-RELATED"/>
    <property type="match status" value="1"/>
</dbReference>
<dbReference type="OrthoDB" id="1911590at2759"/>
<dbReference type="KEGG" id="qlo:115963203"/>
<feature type="domain" description="DUF3444" evidence="2">
    <location>
        <begin position="269"/>
        <end position="473"/>
    </location>
</feature>
<keyword evidence="4" id="KW-1185">Reference proteome</keyword>
<dbReference type="PANTHER" id="PTHR47374:SF10">
    <property type="entry name" value="HEAT SHOCK N-TERMINAL DOMAIN-CONTAINING PROTEIN, PUTATIVE-RELATED"/>
    <property type="match status" value="1"/>
</dbReference>
<evidence type="ECO:0000313" key="3">
    <source>
        <dbReference type="EnsemblPlants" id="QL10p000726:mrna:CDS:1"/>
    </source>
</evidence>
<dbReference type="Gene3D" id="1.10.287.110">
    <property type="entry name" value="DnaJ domain"/>
    <property type="match status" value="1"/>
</dbReference>
<dbReference type="Proteomes" id="UP000594261">
    <property type="component" value="Chromosome 10"/>
</dbReference>
<feature type="domain" description="DUF3444" evidence="2">
    <location>
        <begin position="540"/>
        <end position="724"/>
    </location>
</feature>
<dbReference type="EnsemblPlants" id="QL10p000726:mrna">
    <property type="protein sequence ID" value="QL10p000726:mrna:CDS:1"/>
    <property type="gene ID" value="QL10p000726"/>
</dbReference>
<dbReference type="Pfam" id="PF00226">
    <property type="entry name" value="DnaJ"/>
    <property type="match status" value="1"/>
</dbReference>
<dbReference type="AlphaFoldDB" id="A0A7N2MLU3"/>
<evidence type="ECO:0000259" key="1">
    <source>
        <dbReference type="Pfam" id="PF00226"/>
    </source>
</evidence>
<dbReference type="OMA" id="WFKPSPQ"/>
<dbReference type="InterPro" id="IPR001623">
    <property type="entry name" value="DnaJ_domain"/>
</dbReference>
<reference evidence="3 4" key="1">
    <citation type="journal article" date="2016" name="G3 (Bethesda)">
        <title>First Draft Assembly and Annotation of the Genome of a California Endemic Oak Quercus lobata Nee (Fagaceae).</title>
        <authorList>
            <person name="Sork V.L."/>
            <person name="Fitz-Gibbon S.T."/>
            <person name="Puiu D."/>
            <person name="Crepeau M."/>
            <person name="Gugger P.F."/>
            <person name="Sherman R."/>
            <person name="Stevens K."/>
            <person name="Langley C.H."/>
            <person name="Pellegrini M."/>
            <person name="Salzberg S.L."/>
        </authorList>
    </citation>
    <scope>NUCLEOTIDE SEQUENCE [LARGE SCALE GENOMIC DNA]</scope>
    <source>
        <strain evidence="3 4">cv. SW786</strain>
    </source>
</reference>
<dbReference type="RefSeq" id="XP_030937992.1">
    <property type="nucleotide sequence ID" value="XM_031082132.1"/>
</dbReference>
<sequence>MPDMNENRVKALLEQRDAEQKIISSKDYTGARFNLLKAQRLFPAVDNISSMMTVCDMLSASNITVPGYGIDYYWVLQLKPYSTMDAVKSRCQWLLTLLQPIKKTFPGTELALKLVADAFSILSDHEKRSAYDLTRKAFWGDNQSFNKRELSCQNIASTEAMSNAQNSSVCQSGFSGQSLGGSCRKTMIFSEDIGTLGFKLQNSLDVEQQHDRIICQQSSSKVPEDLNSRGNIRGDTDLSIDDINLSTSQPISLEENFSCFSKPLAQKRPCQDYYTFENDRKPEHFKVGQIWGAQYRANLPHSFRYARVACKLARSVLVTWLKPIPISVGERRWCDAGLPVACGSFDLNPEMNDGESWPVVSSYKCSWIHGVTDEQFDIYPKRGEIWALYKDWNLHEWAHDLSFVKGCKFELVEILSDFSKYLGADGACLVKVDGFRSIFERQKIGGSPVTFHISPDNLYIFSHNIPAYRFKGGEIDKVVDGMFELDQLALPDSMFQEIIDSQKAPKNGNASSFPSSIPLGGLPSPKSSPQDKLLKPSWSLNDFATGQVWAVNSGKDFLPRQYTRIDDIISESQVCVTFLEPLPILDHEIDWKKENLPIVCGKFKVSGASVNLEMSQFSYNVNCQKSTVEPIYEIYPLKGEIWAMYKNWNCKWKRSDYENYQCQVVEILSDLHERDEITIARLEEVKGCLTFFYRLQIDGFDVTHPVSQSKMLGFSHRILAFRVPGIGKYDIPESSWHLEPNALPPKRRI</sequence>
<dbReference type="RefSeq" id="XP_030937994.1">
    <property type="nucleotide sequence ID" value="XM_031082134.1"/>
</dbReference>
<organism evidence="3 4">
    <name type="scientific">Quercus lobata</name>
    <name type="common">Valley oak</name>
    <dbReference type="NCBI Taxonomy" id="97700"/>
    <lineage>
        <taxon>Eukaryota</taxon>
        <taxon>Viridiplantae</taxon>
        <taxon>Streptophyta</taxon>
        <taxon>Embryophyta</taxon>
        <taxon>Tracheophyta</taxon>
        <taxon>Spermatophyta</taxon>
        <taxon>Magnoliopsida</taxon>
        <taxon>eudicotyledons</taxon>
        <taxon>Gunneridae</taxon>
        <taxon>Pentapetalae</taxon>
        <taxon>rosids</taxon>
        <taxon>fabids</taxon>
        <taxon>Fagales</taxon>
        <taxon>Fagaceae</taxon>
        <taxon>Quercus</taxon>
    </lineage>
</organism>
<dbReference type="Pfam" id="PF11926">
    <property type="entry name" value="DUF3444"/>
    <property type="match status" value="2"/>
</dbReference>
<evidence type="ECO:0000259" key="2">
    <source>
        <dbReference type="Pfam" id="PF11926"/>
    </source>
</evidence>
<dbReference type="InParanoid" id="A0A7N2MLU3"/>
<dbReference type="Gramene" id="QL10p000726:mrna">
    <property type="protein sequence ID" value="QL10p000726:mrna:CDS:1"/>
    <property type="gene ID" value="QL10p000726"/>
</dbReference>
<reference evidence="3" key="2">
    <citation type="submission" date="2021-01" db="UniProtKB">
        <authorList>
            <consortium name="EnsemblPlants"/>
        </authorList>
    </citation>
    <scope>IDENTIFICATION</scope>
</reference>
<accession>A0A7N2MLU3</accession>
<dbReference type="SUPFAM" id="SSF46565">
    <property type="entry name" value="Chaperone J-domain"/>
    <property type="match status" value="1"/>
</dbReference>
<feature type="domain" description="J" evidence="1">
    <location>
        <begin position="71"/>
        <end position="132"/>
    </location>
</feature>
<evidence type="ECO:0008006" key="5">
    <source>
        <dbReference type="Google" id="ProtNLM"/>
    </source>
</evidence>